<feature type="coiled-coil region" evidence="7">
    <location>
        <begin position="1026"/>
        <end position="1138"/>
    </location>
</feature>
<evidence type="ECO:0000256" key="5">
    <source>
        <dbReference type="ARBA" id="ARBA00023054"/>
    </source>
</evidence>
<keyword evidence="3 6" id="KW-0547">Nucleotide-binding</keyword>
<dbReference type="GO" id="GO:0005737">
    <property type="term" value="C:cytoplasm"/>
    <property type="evidence" value="ECO:0007669"/>
    <property type="project" value="UniProtKB-SubCell"/>
</dbReference>
<feature type="compositionally biased region" description="Polar residues" evidence="8">
    <location>
        <begin position="593"/>
        <end position="604"/>
    </location>
</feature>
<feature type="compositionally biased region" description="Low complexity" evidence="8">
    <location>
        <begin position="298"/>
        <end position="333"/>
    </location>
</feature>
<dbReference type="EMBL" id="JAAAIN010001700">
    <property type="protein sequence ID" value="KAG0300886.1"/>
    <property type="molecule type" value="Genomic_DNA"/>
</dbReference>
<feature type="coiled-coil region" evidence="7">
    <location>
        <begin position="1513"/>
        <end position="1572"/>
    </location>
</feature>
<dbReference type="GO" id="GO:0007018">
    <property type="term" value="P:microtubule-based movement"/>
    <property type="evidence" value="ECO:0007669"/>
    <property type="project" value="InterPro"/>
</dbReference>
<dbReference type="SMART" id="SM00129">
    <property type="entry name" value="KISc"/>
    <property type="match status" value="1"/>
</dbReference>
<keyword evidence="6" id="KW-0505">Motor protein</keyword>
<dbReference type="InterPro" id="IPR019821">
    <property type="entry name" value="Kinesin_motor_CS"/>
</dbReference>
<comment type="caution">
    <text evidence="10">The sequence shown here is derived from an EMBL/GenBank/DDBJ whole genome shotgun (WGS) entry which is preliminary data.</text>
</comment>
<dbReference type="Proteomes" id="UP000823405">
    <property type="component" value="Unassembled WGS sequence"/>
</dbReference>
<feature type="compositionally biased region" description="Polar residues" evidence="8">
    <location>
        <begin position="280"/>
        <end position="289"/>
    </location>
</feature>
<dbReference type="GO" id="GO:0007052">
    <property type="term" value="P:mitotic spindle organization"/>
    <property type="evidence" value="ECO:0007669"/>
    <property type="project" value="TreeGrafter"/>
</dbReference>
<dbReference type="PANTHER" id="PTHR47969:SF15">
    <property type="entry name" value="CHROMOSOME-ASSOCIATED KINESIN KIF4A-RELATED"/>
    <property type="match status" value="1"/>
</dbReference>
<feature type="compositionally biased region" description="Polar residues" evidence="8">
    <location>
        <begin position="1621"/>
        <end position="1631"/>
    </location>
</feature>
<feature type="coiled-coil region" evidence="7">
    <location>
        <begin position="1383"/>
        <end position="1431"/>
    </location>
</feature>
<feature type="region of interest" description="Disordered" evidence="8">
    <location>
        <begin position="1600"/>
        <end position="1650"/>
    </location>
</feature>
<gene>
    <name evidence="10" type="ORF">BGZ97_003052</name>
</gene>
<protein>
    <recommendedName>
        <fullName evidence="9">Kinesin motor domain-containing protein</fullName>
    </recommendedName>
</protein>
<dbReference type="GO" id="GO:0051231">
    <property type="term" value="P:spindle elongation"/>
    <property type="evidence" value="ECO:0007669"/>
    <property type="project" value="TreeGrafter"/>
</dbReference>
<evidence type="ECO:0000259" key="9">
    <source>
        <dbReference type="PROSITE" id="PS50067"/>
    </source>
</evidence>
<feature type="compositionally biased region" description="Basic and acidic residues" evidence="8">
    <location>
        <begin position="817"/>
        <end position="826"/>
    </location>
</feature>
<dbReference type="PANTHER" id="PTHR47969">
    <property type="entry name" value="CHROMOSOME-ASSOCIATED KINESIN KIF4A-RELATED"/>
    <property type="match status" value="1"/>
</dbReference>
<feature type="region of interest" description="Disordered" evidence="8">
    <location>
        <begin position="1481"/>
        <end position="1500"/>
    </location>
</feature>
<evidence type="ECO:0000256" key="8">
    <source>
        <dbReference type="SAM" id="MobiDB-lite"/>
    </source>
</evidence>
<evidence type="ECO:0000256" key="3">
    <source>
        <dbReference type="ARBA" id="ARBA00022741"/>
    </source>
</evidence>
<organism evidence="10 11">
    <name type="scientific">Linnemannia gamsii</name>
    <dbReference type="NCBI Taxonomy" id="64522"/>
    <lineage>
        <taxon>Eukaryota</taxon>
        <taxon>Fungi</taxon>
        <taxon>Fungi incertae sedis</taxon>
        <taxon>Mucoromycota</taxon>
        <taxon>Mortierellomycotina</taxon>
        <taxon>Mortierellomycetes</taxon>
        <taxon>Mortierellales</taxon>
        <taxon>Mortierellaceae</taxon>
        <taxon>Linnemannia</taxon>
    </lineage>
</organism>
<accession>A0A9P6QV44</accession>
<dbReference type="OrthoDB" id="3176171at2759"/>
<feature type="compositionally biased region" description="Low complexity" evidence="8">
    <location>
        <begin position="1357"/>
        <end position="1370"/>
    </location>
</feature>
<feature type="compositionally biased region" description="Low complexity" evidence="8">
    <location>
        <begin position="550"/>
        <end position="571"/>
    </location>
</feature>
<feature type="compositionally biased region" description="Pro residues" evidence="8">
    <location>
        <begin position="1746"/>
        <end position="1761"/>
    </location>
</feature>
<feature type="coiled-coil region" evidence="7">
    <location>
        <begin position="1202"/>
        <end position="1335"/>
    </location>
</feature>
<keyword evidence="4 6" id="KW-0067">ATP-binding</keyword>
<dbReference type="Pfam" id="PF00225">
    <property type="entry name" value="Kinesin"/>
    <property type="match status" value="2"/>
</dbReference>
<feature type="region of interest" description="Disordered" evidence="8">
    <location>
        <begin position="1738"/>
        <end position="1838"/>
    </location>
</feature>
<comment type="similarity">
    <text evidence="6">Belongs to the TRAFAC class myosin-kinesin ATPase superfamily. Kinesin family.</text>
</comment>
<feature type="region of interest" description="Disordered" evidence="8">
    <location>
        <begin position="268"/>
        <end position="370"/>
    </location>
</feature>
<evidence type="ECO:0000313" key="10">
    <source>
        <dbReference type="EMBL" id="KAG0300886.1"/>
    </source>
</evidence>
<evidence type="ECO:0000256" key="2">
    <source>
        <dbReference type="ARBA" id="ARBA00022490"/>
    </source>
</evidence>
<dbReference type="PRINTS" id="PR00380">
    <property type="entry name" value="KINESINHEAVY"/>
</dbReference>
<keyword evidence="2" id="KW-0963">Cytoplasm</keyword>
<evidence type="ECO:0000256" key="7">
    <source>
        <dbReference type="SAM" id="Coils"/>
    </source>
</evidence>
<name>A0A9P6QV44_9FUNG</name>
<dbReference type="GO" id="GO:0008017">
    <property type="term" value="F:microtubule binding"/>
    <property type="evidence" value="ECO:0007669"/>
    <property type="project" value="InterPro"/>
</dbReference>
<evidence type="ECO:0000256" key="1">
    <source>
        <dbReference type="ARBA" id="ARBA00004496"/>
    </source>
</evidence>
<feature type="domain" description="Kinesin motor" evidence="9">
    <location>
        <begin position="18"/>
        <end position="487"/>
    </location>
</feature>
<dbReference type="GO" id="GO:0005875">
    <property type="term" value="C:microtubule associated complex"/>
    <property type="evidence" value="ECO:0007669"/>
    <property type="project" value="TreeGrafter"/>
</dbReference>
<dbReference type="GO" id="GO:0005524">
    <property type="term" value="F:ATP binding"/>
    <property type="evidence" value="ECO:0007669"/>
    <property type="project" value="UniProtKB-UniRule"/>
</dbReference>
<feature type="coiled-coil region" evidence="7">
    <location>
        <begin position="1874"/>
        <end position="1961"/>
    </location>
</feature>
<feature type="coiled-coil region" evidence="7">
    <location>
        <begin position="887"/>
        <end position="914"/>
    </location>
</feature>
<reference evidence="10" key="1">
    <citation type="journal article" date="2020" name="Fungal Divers.">
        <title>Resolving the Mortierellaceae phylogeny through synthesis of multi-gene phylogenetics and phylogenomics.</title>
        <authorList>
            <person name="Vandepol N."/>
            <person name="Liber J."/>
            <person name="Desiro A."/>
            <person name="Na H."/>
            <person name="Kennedy M."/>
            <person name="Barry K."/>
            <person name="Grigoriev I.V."/>
            <person name="Miller A.N."/>
            <person name="O'Donnell K."/>
            <person name="Stajich J.E."/>
            <person name="Bonito G."/>
        </authorList>
    </citation>
    <scope>NUCLEOTIDE SEQUENCE</scope>
    <source>
        <strain evidence="10">NVP60</strain>
    </source>
</reference>
<dbReference type="SUPFAM" id="SSF52540">
    <property type="entry name" value="P-loop containing nucleoside triphosphate hydrolases"/>
    <property type="match status" value="1"/>
</dbReference>
<dbReference type="InterPro" id="IPR027640">
    <property type="entry name" value="Kinesin-like_fam"/>
</dbReference>
<evidence type="ECO:0000256" key="6">
    <source>
        <dbReference type="PROSITE-ProRule" id="PRU00283"/>
    </source>
</evidence>
<feature type="region of interest" description="Disordered" evidence="8">
    <location>
        <begin position="785"/>
        <end position="826"/>
    </location>
</feature>
<proteinExistence type="inferred from homology"/>
<feature type="compositionally biased region" description="Polar residues" evidence="8">
    <location>
        <begin position="950"/>
        <end position="965"/>
    </location>
</feature>
<feature type="binding site" evidence="6">
    <location>
        <begin position="121"/>
        <end position="128"/>
    </location>
    <ligand>
        <name>ATP</name>
        <dbReference type="ChEBI" id="CHEBI:30616"/>
    </ligand>
</feature>
<dbReference type="InterPro" id="IPR001752">
    <property type="entry name" value="Kinesin_motor_dom"/>
</dbReference>
<feature type="region of interest" description="Disordered" evidence="8">
    <location>
        <begin position="950"/>
        <end position="969"/>
    </location>
</feature>
<feature type="compositionally biased region" description="Low complexity" evidence="8">
    <location>
        <begin position="1826"/>
        <end position="1838"/>
    </location>
</feature>
<feature type="compositionally biased region" description="Polar residues" evidence="8">
    <location>
        <begin position="536"/>
        <end position="545"/>
    </location>
</feature>
<feature type="compositionally biased region" description="Polar residues" evidence="8">
    <location>
        <begin position="1787"/>
        <end position="1812"/>
    </location>
</feature>
<evidence type="ECO:0000256" key="4">
    <source>
        <dbReference type="ARBA" id="ARBA00022840"/>
    </source>
</evidence>
<evidence type="ECO:0000313" key="11">
    <source>
        <dbReference type="Proteomes" id="UP000823405"/>
    </source>
</evidence>
<feature type="compositionally biased region" description="Polar residues" evidence="8">
    <location>
        <begin position="1483"/>
        <end position="1498"/>
    </location>
</feature>
<feature type="region of interest" description="Disordered" evidence="8">
    <location>
        <begin position="527"/>
        <end position="604"/>
    </location>
</feature>
<keyword evidence="11" id="KW-1185">Reference proteome</keyword>
<sequence length="1975" mass="215351">MTAPSQAPGATAHAIETSVQVALRIRPLVTDVRSLNRGRLRPETEVLSLIERSATPSSVSGRSSTPLEVPQQVVVVPLQRHFTFDHIFGTDAAQEEIYRGCVKRMVDKFMEGYNVTIMAYGQTSSGKTYTMGTGAPSAEDRGSTSEGIIPRAMSQLFQDARRPPPIYPGFRVPPLKTTFRVSFVEIYNEELIDLLVKGDFRPPVSIREDAKGNIYWTGVQEIVVSSVEEVIHLLWFGSQNRQTHSTEMNEKSSRSHAIFSITLRQEKFIPTHPPPPQPAFSDSQNNSPTFRRAHSKTPSISNTPLPTTSSSGGGSASNLLNGRPGTPTTGGSSIPAPFTSGIVAPGSKLKRQSAIPESASSLSLASQATNDDPELEGEWITLNSKFHFVDLAGSERLKRTSAIGDRAKEGISINAGLHALGNVISALGDPSKKASHVPYRDSKLTRLLQDSLGGNALALMIACVSPSEVNLGETLNTLKYANRARNIKNSSSLNQEINMENPEYLRSIIQKLKMEIKVLKAASLNSAASTPRPGITTDTVGTPTAEQPKLSLANRLSSSSSASGPTPGSLSGVDDVHNEDRALSPSPSRRLSHYQSRESISTDVSHGYLDAVQEENDDGFSDASSSARTTVVGMPTPKVSHDLPVASPARHNLPPLTIPPSLDSKSFEAFVEPVIEEYEKVISGLETHLAMTQAALNHSELILEEQQGRLDVVEDENRQLLQKHSSFIREASTPSPQQQQLQLELEQALKKVQAQLDDAEARRAESERAIQELESKLAAEQTKAQEQIQQLQQENEQQRAQSTAVTPLSQELSPAAQEKERELKAQTDKIRQLEEQVRILEDQVEADADALRTAKTAREVLTVGGHDGDETEETKREEELLVKLQSKASMELELEMEKSRHESLDAQVKAARKASQQSLNGSISDNEVSSQFDVDGDGEVVIRQLDVATHPSTTDPSISHSTAATSDAAEQIKKDLEEQLAAARESERLLKEETVALTEKLEMLQKDHLAALEMEEMLHLAVSDLEERLETSKETETKQLQELEQHLARIQDLETRSTKAEQEALQVVEELKTKLAEAKVVADERLADELLELLEKMEQERSKVEALQTQVENQLIELAAEKSRAAEIEADRAAIQAQWETDKERISVLEKNIEEQSGHVLEKTALIATLEARLVTLEGSLSEKELLHQELSQKVADHDLVLGSKGAAIKELEDQISSLKSELEVSDKTTKDQVVAVQSELTIAQAELLESQTRVQEQEQELLALREKMTSLESAATTAAETLAAQGAEHIEAVKTLESRIKLAEADRDEAETLLEEVERRHNAVDEQVKTLQNDVALHLTTIEILHGKLAQANNGSPPSSRPVSLSSSSTALAAGEDPAPIIQKLEKEKARYRALVRENEKEIERLSEDLESLASEFSNAATTFEDAEEEMKARITELEAIVEGRKSAVGLGVSLNNNNLSTTSLASSIASSFSTRNREGATANSALHPSSASTKTQVAALKAERDQALQSSEELSLIVADLNEKNHHLQERLLDLEREQESNKLNHVLERQAQQEEIRVLRERAERLDRNASPSPVGSHHHDDDLRSSVLQERILRHKTSTSSDAFGGAGLRGEDSLATPRQSWSTVASQQLQQQQQAGSPVRAGRHESTLIQQAKHIKLLEERIAELQASGGSPLLLADSRRGSISSPAIAGAAGVGLGIHHKSSDSDMTRSNTSPMLLKRASAEKMSPALRAMSTMGGPTAALPPTPPPTAPLPAPPAGGKTTPAHLTGSAPPSPRIGGVFTLETSSPGNSPSMRPSRTGSIGRVSNSLRRERDSTSSNLSDANGATNDTTNNGAISSATAQALQGVEVNELRGVVDTLAHQVQALKVEQTMQQGKIHRLEAALADAEEKLKQARTDVSTTTADRDRLSQELINLREELMAAKVKSDKDRAGLESILEKEKREREKAVETRAIMEARMEELMGRKSKFGCF</sequence>
<dbReference type="InterPro" id="IPR027417">
    <property type="entry name" value="P-loop_NTPase"/>
</dbReference>
<feature type="compositionally biased region" description="Low complexity" evidence="8">
    <location>
        <begin position="785"/>
        <end position="801"/>
    </location>
</feature>
<dbReference type="PROSITE" id="PS50067">
    <property type="entry name" value="KINESIN_MOTOR_2"/>
    <property type="match status" value="1"/>
</dbReference>
<keyword evidence="5 7" id="KW-0175">Coiled coil</keyword>
<feature type="compositionally biased region" description="Polar residues" evidence="8">
    <location>
        <begin position="802"/>
        <end position="812"/>
    </location>
</feature>
<dbReference type="InterPro" id="IPR036961">
    <property type="entry name" value="Kinesin_motor_dom_sf"/>
</dbReference>
<dbReference type="Gene3D" id="3.40.850.10">
    <property type="entry name" value="Kinesin motor domain"/>
    <property type="match status" value="1"/>
</dbReference>
<dbReference type="GO" id="GO:0003777">
    <property type="term" value="F:microtubule motor activity"/>
    <property type="evidence" value="ECO:0007669"/>
    <property type="project" value="InterPro"/>
</dbReference>
<feature type="region of interest" description="Disordered" evidence="8">
    <location>
        <begin position="1353"/>
        <end position="1374"/>
    </location>
</feature>
<dbReference type="PROSITE" id="PS00411">
    <property type="entry name" value="KINESIN_MOTOR_1"/>
    <property type="match status" value="1"/>
</dbReference>
<comment type="subcellular location">
    <subcellularLocation>
        <location evidence="1">Cytoplasm</location>
    </subcellularLocation>
</comment>